<dbReference type="Gene3D" id="3.30.700.10">
    <property type="entry name" value="Glycoprotein, Type 4 Pilin"/>
    <property type="match status" value="1"/>
</dbReference>
<dbReference type="STRING" id="314230.DSM3645_05060"/>
<evidence type="ECO:0000259" key="1">
    <source>
        <dbReference type="Pfam" id="PF07596"/>
    </source>
</evidence>
<dbReference type="AlphaFoldDB" id="A3ZTR2"/>
<dbReference type="eggNOG" id="COG4968">
    <property type="taxonomic scope" value="Bacteria"/>
</dbReference>
<dbReference type="Proteomes" id="UP000004358">
    <property type="component" value="Unassembled WGS sequence"/>
</dbReference>
<comment type="caution">
    <text evidence="2">The sequence shown here is derived from an EMBL/GenBank/DDBJ whole genome shotgun (WGS) entry which is preliminary data.</text>
</comment>
<evidence type="ECO:0000313" key="2">
    <source>
        <dbReference type="EMBL" id="EAQ79964.1"/>
    </source>
</evidence>
<accession>A3ZTR2</accession>
<dbReference type="SUPFAM" id="SSF54523">
    <property type="entry name" value="Pili subunits"/>
    <property type="match status" value="1"/>
</dbReference>
<protein>
    <recommendedName>
        <fullName evidence="1">DUF1559 domain-containing protein</fullName>
    </recommendedName>
</protein>
<dbReference type="HOGENOM" id="CLU_041661_0_0_0"/>
<feature type="domain" description="DUF1559" evidence="1">
    <location>
        <begin position="22"/>
        <end position="272"/>
    </location>
</feature>
<evidence type="ECO:0000313" key="3">
    <source>
        <dbReference type="Proteomes" id="UP000004358"/>
    </source>
</evidence>
<name>A3ZTR2_9BACT</name>
<dbReference type="NCBIfam" id="TIGR04294">
    <property type="entry name" value="pre_pil_HX9DG"/>
    <property type="match status" value="1"/>
</dbReference>
<organism evidence="2 3">
    <name type="scientific">Blastopirellula marina DSM 3645</name>
    <dbReference type="NCBI Taxonomy" id="314230"/>
    <lineage>
        <taxon>Bacteria</taxon>
        <taxon>Pseudomonadati</taxon>
        <taxon>Planctomycetota</taxon>
        <taxon>Planctomycetia</taxon>
        <taxon>Pirellulales</taxon>
        <taxon>Pirellulaceae</taxon>
        <taxon>Blastopirellula</taxon>
    </lineage>
</organism>
<dbReference type="PANTHER" id="PTHR30093">
    <property type="entry name" value="GENERAL SECRETION PATHWAY PROTEIN G"/>
    <property type="match status" value="1"/>
</dbReference>
<dbReference type="EMBL" id="AANZ01000011">
    <property type="protein sequence ID" value="EAQ79964.1"/>
    <property type="molecule type" value="Genomic_DNA"/>
</dbReference>
<dbReference type="PANTHER" id="PTHR30093:SF2">
    <property type="entry name" value="TYPE II SECRETION SYSTEM PROTEIN H"/>
    <property type="match status" value="1"/>
</dbReference>
<proteinExistence type="predicted"/>
<sequence length="290" mass="31234">MELLVVIAIIGVLIALLLPAVQQAREAARRMSCSNNLKQIGLGLHNYHDTHGSLPPMIIQPETDNAPAWGWSALMLPMLELGNEHDALQVGPLTLTQSAATTAGAEVLGKPLNAFLCASDAATTDVTDKKISNVFLGRSSYPGVNGRGPRAYYEDLFVQVLCQGVFNSRKKGYRFGEIVDGLSNTTVVGERSYSVRGTPDVTITNWAGTSASATDDAGYKGAMEVSATAGYPINEPGPNWQFKHWFRSMHPGGGQFTFADGSVHFLSDTIDMATYGYLADRQDGQVLSQY</sequence>
<reference evidence="2 3" key="1">
    <citation type="submission" date="2006-02" db="EMBL/GenBank/DDBJ databases">
        <authorList>
            <person name="Amann R."/>
            <person name="Ferriera S."/>
            <person name="Johnson J."/>
            <person name="Kravitz S."/>
            <person name="Halpern A."/>
            <person name="Remington K."/>
            <person name="Beeson K."/>
            <person name="Tran B."/>
            <person name="Rogers Y.-H."/>
            <person name="Friedman R."/>
            <person name="Venter J.C."/>
        </authorList>
    </citation>
    <scope>NUCLEOTIDE SEQUENCE [LARGE SCALE GENOMIC DNA]</scope>
    <source>
        <strain evidence="2 3">DSM 3645</strain>
    </source>
</reference>
<dbReference type="InterPro" id="IPR027558">
    <property type="entry name" value="Pre_pil_HX9DG_C"/>
</dbReference>
<gene>
    <name evidence="2" type="ORF">DSM3645_05060</name>
</gene>
<dbReference type="Pfam" id="PF07596">
    <property type="entry name" value="SBP_bac_10"/>
    <property type="match status" value="1"/>
</dbReference>
<dbReference type="InterPro" id="IPR011453">
    <property type="entry name" value="DUF1559"/>
</dbReference>
<dbReference type="InterPro" id="IPR045584">
    <property type="entry name" value="Pilin-like"/>
</dbReference>